<evidence type="ECO:0000256" key="1">
    <source>
        <dbReference type="ARBA" id="ARBA00011900"/>
    </source>
</evidence>
<dbReference type="Proteomes" id="UP001609932">
    <property type="component" value="Unassembled WGS sequence"/>
</dbReference>
<evidence type="ECO:0000313" key="7">
    <source>
        <dbReference type="EMBL" id="MFH6601827.1"/>
    </source>
</evidence>
<feature type="domain" description="Type II methyltransferase M.TaqI-like" evidence="6">
    <location>
        <begin position="577"/>
        <end position="797"/>
    </location>
</feature>
<dbReference type="PANTHER" id="PTHR33841:SF1">
    <property type="entry name" value="DNA METHYLTRANSFERASE A"/>
    <property type="match status" value="1"/>
</dbReference>
<dbReference type="GO" id="GO:0008168">
    <property type="term" value="F:methyltransferase activity"/>
    <property type="evidence" value="ECO:0007669"/>
    <property type="project" value="UniProtKB-KW"/>
</dbReference>
<proteinExistence type="predicted"/>
<dbReference type="PANTHER" id="PTHR33841">
    <property type="entry name" value="DNA METHYLTRANSFERASE YEEA-RELATED"/>
    <property type="match status" value="1"/>
</dbReference>
<organism evidence="7 8">
    <name type="scientific">Ectopseudomonas khazarica</name>
    <dbReference type="NCBI Taxonomy" id="2502979"/>
    <lineage>
        <taxon>Bacteria</taxon>
        <taxon>Pseudomonadati</taxon>
        <taxon>Pseudomonadota</taxon>
        <taxon>Gammaproteobacteria</taxon>
        <taxon>Pseudomonadales</taxon>
        <taxon>Pseudomonadaceae</taxon>
        <taxon>Ectopseudomonas</taxon>
    </lineage>
</organism>
<dbReference type="InterPro" id="IPR002052">
    <property type="entry name" value="DNA_methylase_N6_adenine_CS"/>
</dbReference>
<evidence type="ECO:0000256" key="5">
    <source>
        <dbReference type="ARBA" id="ARBA00047942"/>
    </source>
</evidence>
<keyword evidence="3" id="KW-0808">Transferase</keyword>
<protein>
    <recommendedName>
        <fullName evidence="1">site-specific DNA-methyltransferase (adenine-specific)</fullName>
        <ecNumber evidence="1">2.1.1.72</ecNumber>
    </recommendedName>
</protein>
<evidence type="ECO:0000256" key="2">
    <source>
        <dbReference type="ARBA" id="ARBA00022603"/>
    </source>
</evidence>
<dbReference type="RefSeq" id="WP_395274047.1">
    <property type="nucleotide sequence ID" value="NZ_JBHEGD010000002.1"/>
</dbReference>
<evidence type="ECO:0000256" key="3">
    <source>
        <dbReference type="ARBA" id="ARBA00022679"/>
    </source>
</evidence>
<dbReference type="InterPro" id="IPR029063">
    <property type="entry name" value="SAM-dependent_MTases_sf"/>
</dbReference>
<keyword evidence="4" id="KW-0949">S-adenosyl-L-methionine</keyword>
<dbReference type="SUPFAM" id="SSF53335">
    <property type="entry name" value="S-adenosyl-L-methionine-dependent methyltransferases"/>
    <property type="match status" value="1"/>
</dbReference>
<accession>A0ABW7MJS6</accession>
<keyword evidence="2 7" id="KW-0489">Methyltransferase</keyword>
<dbReference type="InterPro" id="IPR011639">
    <property type="entry name" value="MethylTrfase_TaqI-like_dom"/>
</dbReference>
<evidence type="ECO:0000259" key="6">
    <source>
        <dbReference type="Pfam" id="PF07669"/>
    </source>
</evidence>
<dbReference type="PRINTS" id="PR00507">
    <property type="entry name" value="N12N6MTFRASE"/>
</dbReference>
<sequence length="1408" mass="158815">MTRTIHREFDSLRIEGGIFPGEFLNAVRELKLKGQGSTDYGLHRTLKLRDEISRYWRIAKAEWEVFNEARQRQDTDRTALAVERFLVPLLQHVFAFTDLQPCRNPRYLGERRFPLTHEAGFVEQDLADSGFALGENVGHERRRIAHIPLVLTSPDFSLDKSHPAFGDEGRRRSPQGLLQEYLNASPEALWGIVSNGLVLRILRDNPSMTRPAFVEVDLARLFEDDLYSDFVALWLTLHGSRFLSQNGKISQCWLEQWREQAVEEGERAREHLRAGVEQALRALGTGFVAHPANQTLREALSSGQLSPNAYFQQLLRLVYRLLFLLTAEDRNILHDPATATAEARRLYAQGYSLSLLRERARKRRFYDGYADLWQALSTTFTALHSGQPLLGLPALGGLFASNQCPDLETSQLGNKALLSAIRAVTWVQRKTGATRINYRDMGTEELGSVYESLLELIPRVNPATSPWEFGFIGDAEGESDQGNARKTTGSYYTPDSLVQELIQSALLPVIEQRLKANPEQPRAELLSIKVCDPACGSGHFLLAAARRLAAKVAELDAQGDQYTEEQFRHALREVVQHCIHGVDLNPMAIELCKTALWLEALEPGKPLGFLDAHIQCGNALIGVFDPAVLEAGIPDDAYKALTGDSKAVASEAKKRNKQAAKKLAISLRISGSLANSWEALPEDTVEQVAAKQAAWQAAQQGDEAQQARLLEDLYTAAFFLLKDAEHEPLIPTNQELIAAHQGQLSSEVAELVQKIARRQRFLHWRLAFPQIFEREQGGFDVVLGNPPWERIKLQEKEFFAARHPAVANARNAAERERMIEALADGLPWERELQEEFFSERRGAEASSQFARSGRYPLTGVGDVNLYALFAEHMLNMIGQDGRAGLIVPTGIATDDGTKAYFAHIAGEQKLASLYDFENREGLFPGVHRSYKFSLLTLADSVRQAELVFFATQVEHLEEPQRRFSLTADDFALLNPNTRTCAVFRSQADADITKKIYSRVPVLVRDEPSENPWGITIKTRLFHMAEDSHLFLPKGEHIGLPLYEAKMMHHFDHRWATYQRDGETSRDMTDAEKQQPDCLPLPRYWVDEWQVVLRTSTAPQELLKAYTKSEMDTAFELLGQWALGAALEQQHPASDDLLARVVGAVQSTGLFAQSNTEPAEQLHASSPLHAEELHGLLPGLLNEDKEKVLRWGQKLLKARCPKYLLGWRDICRSTDERTVIASVLPWVAVGNTMPLMFPKKGMPAQKAALLANLDSLVYDYVARQKVGGTHLTYSYLKQFPTLPPDAYDEDDLTYIVQRVLELAYTAHDLKPFAEDLDYHGEPFPWQPERRHQLKCELDAYYAHLYGLTRDELLYILDPQNVMPEGYPSVTFPGLKRKELAEYGEYRTQVRVMAEYERLAAEFSGRASKH</sequence>
<dbReference type="GO" id="GO:0032259">
    <property type="term" value="P:methylation"/>
    <property type="evidence" value="ECO:0007669"/>
    <property type="project" value="UniProtKB-KW"/>
</dbReference>
<comment type="catalytic activity">
    <reaction evidence="5">
        <text>a 2'-deoxyadenosine in DNA + S-adenosyl-L-methionine = an N(6)-methyl-2'-deoxyadenosine in DNA + S-adenosyl-L-homocysteine + H(+)</text>
        <dbReference type="Rhea" id="RHEA:15197"/>
        <dbReference type="Rhea" id="RHEA-COMP:12418"/>
        <dbReference type="Rhea" id="RHEA-COMP:12419"/>
        <dbReference type="ChEBI" id="CHEBI:15378"/>
        <dbReference type="ChEBI" id="CHEBI:57856"/>
        <dbReference type="ChEBI" id="CHEBI:59789"/>
        <dbReference type="ChEBI" id="CHEBI:90615"/>
        <dbReference type="ChEBI" id="CHEBI:90616"/>
        <dbReference type="EC" id="2.1.1.72"/>
    </reaction>
</comment>
<reference evidence="7 8" key="1">
    <citation type="submission" date="2024-09" db="EMBL/GenBank/DDBJ databases">
        <title>Elucidation of the Bokeelamides from Bacteria Associated with Moon Snail Egg Collars.</title>
        <authorList>
            <person name="Campbell R."/>
            <person name="Piedl K."/>
            <person name="Mevers E."/>
        </authorList>
    </citation>
    <scope>NUCLEOTIDE SEQUENCE [LARGE SCALE GENOMIC DNA]</scope>
    <source>
        <strain evidence="7 8">EM133</strain>
    </source>
</reference>
<dbReference type="PROSITE" id="PS00092">
    <property type="entry name" value="N6_MTASE"/>
    <property type="match status" value="1"/>
</dbReference>
<gene>
    <name evidence="7" type="ORF">ACEVAQ_24315</name>
</gene>
<evidence type="ECO:0000256" key="4">
    <source>
        <dbReference type="ARBA" id="ARBA00022691"/>
    </source>
</evidence>
<evidence type="ECO:0000313" key="8">
    <source>
        <dbReference type="Proteomes" id="UP001609932"/>
    </source>
</evidence>
<dbReference type="InterPro" id="IPR050953">
    <property type="entry name" value="N4_N6_ade-DNA_methylase"/>
</dbReference>
<dbReference type="EMBL" id="JBHEGD010000002">
    <property type="protein sequence ID" value="MFH6601827.1"/>
    <property type="molecule type" value="Genomic_DNA"/>
</dbReference>
<name>A0ABW7MJS6_9GAMM</name>
<dbReference type="Pfam" id="PF07669">
    <property type="entry name" value="Eco57I"/>
    <property type="match status" value="1"/>
</dbReference>
<dbReference type="EC" id="2.1.1.72" evidence="1"/>
<comment type="caution">
    <text evidence="7">The sequence shown here is derived from an EMBL/GenBank/DDBJ whole genome shotgun (WGS) entry which is preliminary data.</text>
</comment>
<dbReference type="Gene3D" id="3.40.50.150">
    <property type="entry name" value="Vaccinia Virus protein VP39"/>
    <property type="match status" value="1"/>
</dbReference>
<keyword evidence="8" id="KW-1185">Reference proteome</keyword>